<evidence type="ECO:0000313" key="1">
    <source>
        <dbReference type="EMBL" id="JAC82260.1"/>
    </source>
</evidence>
<dbReference type="AlphaFoldDB" id="A0A061SHA5"/>
<gene>
    <name evidence="1" type="ORF">TSPGSL018_6120</name>
</gene>
<name>A0A061SHA5_9CHLO</name>
<organism evidence="1">
    <name type="scientific">Tetraselmis sp. GSL018</name>
    <dbReference type="NCBI Taxonomy" id="582737"/>
    <lineage>
        <taxon>Eukaryota</taxon>
        <taxon>Viridiplantae</taxon>
        <taxon>Chlorophyta</taxon>
        <taxon>core chlorophytes</taxon>
        <taxon>Chlorodendrophyceae</taxon>
        <taxon>Chlorodendrales</taxon>
        <taxon>Chlorodendraceae</taxon>
        <taxon>Tetraselmis</taxon>
    </lineage>
</organism>
<proteinExistence type="predicted"/>
<accession>A0A061SHA5</accession>
<sequence length="80" mass="9180">MLTLCSVLSYPSVGIPWKRRDISAPEDLSRAETLSERERKGNYQALLWIGVQHARVECFGSENYLLFEGVMDGKRQHILL</sequence>
<protein>
    <submittedName>
        <fullName evidence="1">Uncharacterized protein</fullName>
    </submittedName>
</protein>
<dbReference type="EMBL" id="GBEZ01002830">
    <property type="protein sequence ID" value="JAC82260.1"/>
    <property type="molecule type" value="Transcribed_RNA"/>
</dbReference>
<reference evidence="1" key="1">
    <citation type="submission" date="2014-05" db="EMBL/GenBank/DDBJ databases">
        <title>The transcriptome of the halophilic microalga Tetraselmis sp. GSL018 isolated from the Great Salt Lake, Utah.</title>
        <authorList>
            <person name="Jinkerson R.E."/>
            <person name="D'Adamo S."/>
            <person name="Posewitz M.C."/>
        </authorList>
    </citation>
    <scope>NUCLEOTIDE SEQUENCE</scope>
    <source>
        <strain evidence="1">GSL018</strain>
    </source>
</reference>